<keyword evidence="2" id="KW-0808">Transferase</keyword>
<dbReference type="CDD" id="cd02440">
    <property type="entry name" value="AdoMet_MTases"/>
    <property type="match status" value="1"/>
</dbReference>
<dbReference type="Proteomes" id="UP001597178">
    <property type="component" value="Unassembled WGS sequence"/>
</dbReference>
<dbReference type="InterPro" id="IPR000780">
    <property type="entry name" value="CheR_MeTrfase"/>
</dbReference>
<evidence type="ECO:0000313" key="6">
    <source>
        <dbReference type="Proteomes" id="UP001597178"/>
    </source>
</evidence>
<keyword evidence="3" id="KW-0949">S-adenosyl-L-methionine</keyword>
<dbReference type="InterPro" id="IPR022642">
    <property type="entry name" value="CheR_C"/>
</dbReference>
<dbReference type="InterPro" id="IPR022641">
    <property type="entry name" value="CheR_N"/>
</dbReference>
<evidence type="ECO:0000256" key="1">
    <source>
        <dbReference type="ARBA" id="ARBA00022603"/>
    </source>
</evidence>
<name>A0ABW3ZQI8_9BACI</name>
<protein>
    <submittedName>
        <fullName evidence="5">CheR family methyltransferase</fullName>
    </submittedName>
</protein>
<dbReference type="InterPro" id="IPR050903">
    <property type="entry name" value="Bact_Chemotaxis_MeTrfase"/>
</dbReference>
<evidence type="ECO:0000259" key="4">
    <source>
        <dbReference type="PROSITE" id="PS50123"/>
    </source>
</evidence>
<dbReference type="PANTHER" id="PTHR24422">
    <property type="entry name" value="CHEMOTAXIS PROTEIN METHYLTRANSFERASE"/>
    <property type="match status" value="1"/>
</dbReference>
<keyword evidence="1 5" id="KW-0489">Methyltransferase</keyword>
<comment type="caution">
    <text evidence="5">The sequence shown here is derived from an EMBL/GenBank/DDBJ whole genome shotgun (WGS) entry which is preliminary data.</text>
</comment>
<feature type="domain" description="CheR-type methyltransferase" evidence="4">
    <location>
        <begin position="1"/>
        <end position="256"/>
    </location>
</feature>
<evidence type="ECO:0000313" key="5">
    <source>
        <dbReference type="EMBL" id="MFD1360423.1"/>
    </source>
</evidence>
<dbReference type="PRINTS" id="PR00996">
    <property type="entry name" value="CHERMTFRASE"/>
</dbReference>
<dbReference type="GO" id="GO:0032259">
    <property type="term" value="P:methylation"/>
    <property type="evidence" value="ECO:0007669"/>
    <property type="project" value="UniProtKB-KW"/>
</dbReference>
<dbReference type="Pfam" id="PF03705">
    <property type="entry name" value="CheR_N"/>
    <property type="match status" value="1"/>
</dbReference>
<keyword evidence="6" id="KW-1185">Reference proteome</keyword>
<dbReference type="SUPFAM" id="SSF47757">
    <property type="entry name" value="Chemotaxis receptor methyltransferase CheR, N-terminal domain"/>
    <property type="match status" value="1"/>
</dbReference>
<evidence type="ECO:0000256" key="3">
    <source>
        <dbReference type="ARBA" id="ARBA00022691"/>
    </source>
</evidence>
<dbReference type="SMART" id="SM00138">
    <property type="entry name" value="MeTrc"/>
    <property type="match status" value="1"/>
</dbReference>
<evidence type="ECO:0000256" key="2">
    <source>
        <dbReference type="ARBA" id="ARBA00022679"/>
    </source>
</evidence>
<dbReference type="Gene3D" id="3.40.50.150">
    <property type="entry name" value="Vaccinia Virus protein VP39"/>
    <property type="match status" value="1"/>
</dbReference>
<dbReference type="EMBL" id="JBHTNH010000002">
    <property type="protein sequence ID" value="MFD1360423.1"/>
    <property type="molecule type" value="Genomic_DNA"/>
</dbReference>
<gene>
    <name evidence="5" type="ORF">ACFQ4A_01870</name>
</gene>
<sequence>MDDYAYFVDHIKNITGIDLSFYKEQQMRRRLLSLSNKHGCRNLVGFSKAIEKSPELLEKFLNHMTINVSEFFRNQNHWKILEEMIAKGALNKNKLKVWSAACSTGEEPYSLGILLSKYLNPSDLSILATDIDQTVLNKAKVGTYHKNSLEGLDSKLIDKYFHKGERDFYELNKKIKQLVTFKKGDLLTDRFQKNFDLIVCRNVMIYFNEDAKNHLYQKFSQSLTKGGVLFVGSTEQLFNPAQYGLKSVSSFFYQKI</sequence>
<dbReference type="RefSeq" id="WP_382397131.1">
    <property type="nucleotide sequence ID" value="NZ_JBHTNH010000002.1"/>
</dbReference>
<proteinExistence type="predicted"/>
<dbReference type="GO" id="GO:0008168">
    <property type="term" value="F:methyltransferase activity"/>
    <property type="evidence" value="ECO:0007669"/>
    <property type="project" value="UniProtKB-KW"/>
</dbReference>
<dbReference type="InterPro" id="IPR029063">
    <property type="entry name" value="SAM-dependent_MTases_sf"/>
</dbReference>
<accession>A0ABW3ZQI8</accession>
<dbReference type="PANTHER" id="PTHR24422:SF19">
    <property type="entry name" value="CHEMOTAXIS PROTEIN METHYLTRANSFERASE"/>
    <property type="match status" value="1"/>
</dbReference>
<dbReference type="SUPFAM" id="SSF53335">
    <property type="entry name" value="S-adenosyl-L-methionine-dependent methyltransferases"/>
    <property type="match status" value="1"/>
</dbReference>
<organism evidence="5 6">
    <name type="scientific">Lentibacillus salinarum</name>
    <dbReference type="NCBI Taxonomy" id="446820"/>
    <lineage>
        <taxon>Bacteria</taxon>
        <taxon>Bacillati</taxon>
        <taxon>Bacillota</taxon>
        <taxon>Bacilli</taxon>
        <taxon>Bacillales</taxon>
        <taxon>Bacillaceae</taxon>
        <taxon>Lentibacillus</taxon>
    </lineage>
</organism>
<dbReference type="PROSITE" id="PS50123">
    <property type="entry name" value="CHER"/>
    <property type="match status" value="1"/>
</dbReference>
<dbReference type="Pfam" id="PF01739">
    <property type="entry name" value="CheR"/>
    <property type="match status" value="1"/>
</dbReference>
<reference evidence="6" key="1">
    <citation type="journal article" date="2019" name="Int. J. Syst. Evol. Microbiol.">
        <title>The Global Catalogue of Microorganisms (GCM) 10K type strain sequencing project: providing services to taxonomists for standard genome sequencing and annotation.</title>
        <authorList>
            <consortium name="The Broad Institute Genomics Platform"/>
            <consortium name="The Broad Institute Genome Sequencing Center for Infectious Disease"/>
            <person name="Wu L."/>
            <person name="Ma J."/>
        </authorList>
    </citation>
    <scope>NUCLEOTIDE SEQUENCE [LARGE SCALE GENOMIC DNA]</scope>
    <source>
        <strain evidence="6">CCUG 54822</strain>
    </source>
</reference>